<dbReference type="NCBIfam" id="TIGR00229">
    <property type="entry name" value="sensory_box"/>
    <property type="match status" value="2"/>
</dbReference>
<dbReference type="InterPro" id="IPR004358">
    <property type="entry name" value="Sig_transdc_His_kin-like_C"/>
</dbReference>
<feature type="domain" description="PAS" evidence="15">
    <location>
        <begin position="383"/>
        <end position="447"/>
    </location>
</feature>
<dbReference type="SUPFAM" id="SSF158472">
    <property type="entry name" value="HAMP domain-like"/>
    <property type="match status" value="1"/>
</dbReference>
<dbReference type="InterPro" id="IPR036097">
    <property type="entry name" value="HisK_dim/P_sf"/>
</dbReference>
<evidence type="ECO:0000256" key="1">
    <source>
        <dbReference type="ARBA" id="ARBA00000085"/>
    </source>
</evidence>
<dbReference type="InterPro" id="IPR000014">
    <property type="entry name" value="PAS"/>
</dbReference>
<feature type="domain" description="Histidine kinase" evidence="14">
    <location>
        <begin position="519"/>
        <end position="737"/>
    </location>
</feature>
<keyword evidence="8 18" id="KW-0418">Kinase</keyword>
<organism evidence="18 19">
    <name type="scientific">Candidatus Nitrospira nitrosa</name>
    <dbReference type="NCBI Taxonomy" id="1742972"/>
    <lineage>
        <taxon>Bacteria</taxon>
        <taxon>Pseudomonadati</taxon>
        <taxon>Nitrospirota</taxon>
        <taxon>Nitrospiria</taxon>
        <taxon>Nitrospirales</taxon>
        <taxon>Nitrospiraceae</taxon>
        <taxon>Nitrospira</taxon>
    </lineage>
</organism>
<dbReference type="GO" id="GO:0000155">
    <property type="term" value="F:phosphorelay sensor kinase activity"/>
    <property type="evidence" value="ECO:0007669"/>
    <property type="project" value="InterPro"/>
</dbReference>
<dbReference type="InterPro" id="IPR035965">
    <property type="entry name" value="PAS-like_dom_sf"/>
</dbReference>
<dbReference type="InterPro" id="IPR003661">
    <property type="entry name" value="HisK_dim/P_dom"/>
</dbReference>
<keyword evidence="9" id="KW-0067">ATP-binding</keyword>
<dbReference type="EC" id="2.7.13.3" evidence="3"/>
<dbReference type="OrthoDB" id="9808408at2"/>
<evidence type="ECO:0000259" key="15">
    <source>
        <dbReference type="PROSITE" id="PS50112"/>
    </source>
</evidence>
<dbReference type="SMART" id="SM00091">
    <property type="entry name" value="PAS"/>
    <property type="match status" value="2"/>
</dbReference>
<evidence type="ECO:0000313" key="19">
    <source>
        <dbReference type="Proteomes" id="UP000199032"/>
    </source>
</evidence>
<dbReference type="RefSeq" id="WP_090751370.1">
    <property type="nucleotide sequence ID" value="NZ_CZQA01000015.1"/>
</dbReference>
<evidence type="ECO:0000256" key="8">
    <source>
        <dbReference type="ARBA" id="ARBA00022777"/>
    </source>
</evidence>
<keyword evidence="6 13" id="KW-0812">Transmembrane</keyword>
<evidence type="ECO:0000256" key="2">
    <source>
        <dbReference type="ARBA" id="ARBA00004141"/>
    </source>
</evidence>
<dbReference type="STRING" id="1742972.COMA1_90056"/>
<dbReference type="SUPFAM" id="SSF47384">
    <property type="entry name" value="Homodimeric domain of signal transducing histidine kinase"/>
    <property type="match status" value="1"/>
</dbReference>
<accession>A0A0S4LTA2</accession>
<evidence type="ECO:0000256" key="9">
    <source>
        <dbReference type="ARBA" id="ARBA00022840"/>
    </source>
</evidence>
<dbReference type="CDD" id="cd00082">
    <property type="entry name" value="HisKA"/>
    <property type="match status" value="1"/>
</dbReference>
<feature type="domain" description="PAC" evidence="16">
    <location>
        <begin position="327"/>
        <end position="379"/>
    </location>
</feature>
<dbReference type="InterPro" id="IPR001610">
    <property type="entry name" value="PAC"/>
</dbReference>
<dbReference type="PROSITE" id="PS50112">
    <property type="entry name" value="PAS"/>
    <property type="match status" value="2"/>
</dbReference>
<dbReference type="GO" id="GO:0005524">
    <property type="term" value="F:ATP binding"/>
    <property type="evidence" value="ECO:0007669"/>
    <property type="project" value="UniProtKB-KW"/>
</dbReference>
<dbReference type="Pfam" id="PF00672">
    <property type="entry name" value="HAMP"/>
    <property type="match status" value="1"/>
</dbReference>
<dbReference type="GO" id="GO:0007234">
    <property type="term" value="P:osmosensory signaling via phosphorelay pathway"/>
    <property type="evidence" value="ECO:0007669"/>
    <property type="project" value="TreeGrafter"/>
</dbReference>
<feature type="domain" description="PAC" evidence="16">
    <location>
        <begin position="449"/>
        <end position="501"/>
    </location>
</feature>
<evidence type="ECO:0000256" key="11">
    <source>
        <dbReference type="ARBA" id="ARBA00023012"/>
    </source>
</evidence>
<evidence type="ECO:0000256" key="12">
    <source>
        <dbReference type="ARBA" id="ARBA00023136"/>
    </source>
</evidence>
<feature type="transmembrane region" description="Helical" evidence="13">
    <location>
        <begin position="177"/>
        <end position="200"/>
    </location>
</feature>
<dbReference type="EMBL" id="CZQA01000015">
    <property type="protein sequence ID" value="CUS39784.1"/>
    <property type="molecule type" value="Genomic_DNA"/>
</dbReference>
<name>A0A0S4LTA2_9BACT</name>
<keyword evidence="11" id="KW-0902">Two-component regulatory system</keyword>
<dbReference type="InterPro" id="IPR036890">
    <property type="entry name" value="HATPase_C_sf"/>
</dbReference>
<dbReference type="SUPFAM" id="SSF55874">
    <property type="entry name" value="ATPase domain of HSP90 chaperone/DNA topoisomerase II/histidine kinase"/>
    <property type="match status" value="1"/>
</dbReference>
<evidence type="ECO:0000256" key="4">
    <source>
        <dbReference type="ARBA" id="ARBA00022553"/>
    </source>
</evidence>
<keyword evidence="10 13" id="KW-1133">Transmembrane helix</keyword>
<dbReference type="FunFam" id="1.10.287.130:FF:000001">
    <property type="entry name" value="Two-component sensor histidine kinase"/>
    <property type="match status" value="1"/>
</dbReference>
<dbReference type="GO" id="GO:0016020">
    <property type="term" value="C:membrane"/>
    <property type="evidence" value="ECO:0007669"/>
    <property type="project" value="UniProtKB-SubCell"/>
</dbReference>
<dbReference type="CDD" id="cd00075">
    <property type="entry name" value="HATPase"/>
    <property type="match status" value="1"/>
</dbReference>
<dbReference type="Gene3D" id="6.10.340.10">
    <property type="match status" value="1"/>
</dbReference>
<reference evidence="18 19" key="1">
    <citation type="submission" date="2015-10" db="EMBL/GenBank/DDBJ databases">
        <authorList>
            <person name="Gilbert D.G."/>
        </authorList>
    </citation>
    <scope>NUCLEOTIDE SEQUENCE [LARGE SCALE GENOMIC DNA]</scope>
    <source>
        <strain evidence="18">COMA1</strain>
    </source>
</reference>
<dbReference type="CDD" id="cd00130">
    <property type="entry name" value="PAS"/>
    <property type="match status" value="2"/>
</dbReference>
<dbReference type="AlphaFoldDB" id="A0A0S4LTA2"/>
<evidence type="ECO:0000256" key="5">
    <source>
        <dbReference type="ARBA" id="ARBA00022679"/>
    </source>
</evidence>
<evidence type="ECO:0000256" key="6">
    <source>
        <dbReference type="ARBA" id="ARBA00022692"/>
    </source>
</evidence>
<feature type="transmembrane region" description="Helical" evidence="13">
    <location>
        <begin position="15"/>
        <end position="35"/>
    </location>
</feature>
<keyword evidence="5 18" id="KW-0808">Transferase</keyword>
<keyword evidence="19" id="KW-1185">Reference proteome</keyword>
<comment type="subcellular location">
    <subcellularLocation>
        <location evidence="2">Membrane</location>
        <topology evidence="2">Multi-pass membrane protein</topology>
    </subcellularLocation>
</comment>
<gene>
    <name evidence="18" type="ORF">COMA1_90056</name>
</gene>
<dbReference type="PROSITE" id="PS50113">
    <property type="entry name" value="PAC"/>
    <property type="match status" value="2"/>
</dbReference>
<dbReference type="SMART" id="SM00086">
    <property type="entry name" value="PAC"/>
    <property type="match status" value="2"/>
</dbReference>
<dbReference type="Pfam" id="PF02518">
    <property type="entry name" value="HATPase_c"/>
    <property type="match status" value="1"/>
</dbReference>
<keyword evidence="4" id="KW-0597">Phosphoprotein</keyword>
<feature type="domain" description="PAS" evidence="15">
    <location>
        <begin position="254"/>
        <end position="324"/>
    </location>
</feature>
<dbReference type="Proteomes" id="UP000199032">
    <property type="component" value="Unassembled WGS sequence"/>
</dbReference>
<dbReference type="PANTHER" id="PTHR42878">
    <property type="entry name" value="TWO-COMPONENT HISTIDINE KINASE"/>
    <property type="match status" value="1"/>
</dbReference>
<dbReference type="Pfam" id="PF13426">
    <property type="entry name" value="PAS_9"/>
    <property type="match status" value="2"/>
</dbReference>
<evidence type="ECO:0000256" key="10">
    <source>
        <dbReference type="ARBA" id="ARBA00022989"/>
    </source>
</evidence>
<comment type="catalytic activity">
    <reaction evidence="1">
        <text>ATP + protein L-histidine = ADP + protein N-phospho-L-histidine.</text>
        <dbReference type="EC" id="2.7.13.3"/>
    </reaction>
</comment>
<dbReference type="Gene3D" id="3.30.450.20">
    <property type="entry name" value="PAS domain"/>
    <property type="match status" value="2"/>
</dbReference>
<dbReference type="SMART" id="SM00387">
    <property type="entry name" value="HATPase_c"/>
    <property type="match status" value="1"/>
</dbReference>
<dbReference type="SMART" id="SM00388">
    <property type="entry name" value="HisKA"/>
    <property type="match status" value="1"/>
</dbReference>
<dbReference type="PRINTS" id="PR00344">
    <property type="entry name" value="BCTRLSENSOR"/>
</dbReference>
<dbReference type="PROSITE" id="PS50885">
    <property type="entry name" value="HAMP"/>
    <property type="match status" value="1"/>
</dbReference>
<dbReference type="InterPro" id="IPR003660">
    <property type="entry name" value="HAMP_dom"/>
</dbReference>
<evidence type="ECO:0000256" key="3">
    <source>
        <dbReference type="ARBA" id="ARBA00012438"/>
    </source>
</evidence>
<dbReference type="Pfam" id="PF00512">
    <property type="entry name" value="HisKA"/>
    <property type="match status" value="1"/>
</dbReference>
<dbReference type="InterPro" id="IPR003594">
    <property type="entry name" value="HATPase_dom"/>
</dbReference>
<proteinExistence type="predicted"/>
<evidence type="ECO:0000313" key="18">
    <source>
        <dbReference type="EMBL" id="CUS39784.1"/>
    </source>
</evidence>
<evidence type="ECO:0000259" key="16">
    <source>
        <dbReference type="PROSITE" id="PS50113"/>
    </source>
</evidence>
<dbReference type="InterPro" id="IPR050351">
    <property type="entry name" value="BphY/WalK/GraS-like"/>
</dbReference>
<sequence>MLIHKWFTQSLTHKLMALFFAVFFCAVCGLTYFAYTSSRNAMFQEFKIRGRTLAKAIASQSRTDYQEQDVEGLTSLLQSLGEGEDVVAILAYLPSKALWIEFSGIQLTPEDLTFPELGDLWERDLVLTEGYRISAFGSAVTDASIPARKDSSVSAQPLGWVRIFLDRSALEQRLNELIHQTIVTSMLTLLFGGGLFIFLLRQSLQVIAPLTDATKKVAEGDLHATVPVSSRDELGELAKCFNSMTEQLLHTTVSKNYVDNVIRSMTDLLIVLNPDGTIRSVNHAALKLLGYEEQELLDQDATLLFPPHDNPLCGETYQNMLRQGSIHQMATTYLAKDGRTVPIFWSAAVMRGEAGHIEGIACVAKDMTVLKQEEEQIRLQGTALESAANAVMIMNRIGRITWVNPSFTSLTGYASEDVIGQNIRNLNAEQRDQPFYQNQWQTIMRGKVWHGESTNRKKDGTLYTEEETITPVRDRNGEISHFVSIKQDVTKRKQAVETIQDAHQKLKALDQLRSQFFADISHELRTPLTVIRGEAEVTLRGKDKPISEYRNTLERIVQLSSQMNKLVGDILFLARSESGTLQMDLKPTPLAPLLEDVRRETNILAQSRNMAVTCEGLSHGVMMQGDTERLKQLFMILTDNAVKYGRKDGMIVIRLETVDREAHITVTDNGLGIPETDLPHVVKRAYRVWRGRPSAVGGSGLGLPIAKWIAEAHHGTISIASILHHGTTVTVRFPLDRPVTSQSGNEANWASRTP</sequence>
<feature type="domain" description="HAMP" evidence="17">
    <location>
        <begin position="201"/>
        <end position="253"/>
    </location>
</feature>
<dbReference type="GO" id="GO:0000156">
    <property type="term" value="F:phosphorelay response regulator activity"/>
    <property type="evidence" value="ECO:0007669"/>
    <property type="project" value="TreeGrafter"/>
</dbReference>
<protein>
    <recommendedName>
        <fullName evidence="3">histidine kinase</fullName>
        <ecNumber evidence="3">2.7.13.3</ecNumber>
    </recommendedName>
</protein>
<evidence type="ECO:0000259" key="14">
    <source>
        <dbReference type="PROSITE" id="PS50109"/>
    </source>
</evidence>
<evidence type="ECO:0000256" key="13">
    <source>
        <dbReference type="SAM" id="Phobius"/>
    </source>
</evidence>
<dbReference type="SUPFAM" id="SSF55785">
    <property type="entry name" value="PYP-like sensor domain (PAS domain)"/>
    <property type="match status" value="2"/>
</dbReference>
<dbReference type="Gene3D" id="1.10.287.130">
    <property type="match status" value="1"/>
</dbReference>
<dbReference type="PANTHER" id="PTHR42878:SF7">
    <property type="entry name" value="SENSOR HISTIDINE KINASE GLRK"/>
    <property type="match status" value="1"/>
</dbReference>
<evidence type="ECO:0000259" key="17">
    <source>
        <dbReference type="PROSITE" id="PS50885"/>
    </source>
</evidence>
<dbReference type="PROSITE" id="PS50109">
    <property type="entry name" value="HIS_KIN"/>
    <property type="match status" value="1"/>
</dbReference>
<dbReference type="GO" id="GO:0030295">
    <property type="term" value="F:protein kinase activator activity"/>
    <property type="evidence" value="ECO:0007669"/>
    <property type="project" value="TreeGrafter"/>
</dbReference>
<keyword evidence="12 13" id="KW-0472">Membrane</keyword>
<dbReference type="CDD" id="cd06225">
    <property type="entry name" value="HAMP"/>
    <property type="match status" value="1"/>
</dbReference>
<dbReference type="Gene3D" id="3.30.565.10">
    <property type="entry name" value="Histidine kinase-like ATPase, C-terminal domain"/>
    <property type="match status" value="1"/>
</dbReference>
<evidence type="ECO:0000256" key="7">
    <source>
        <dbReference type="ARBA" id="ARBA00022741"/>
    </source>
</evidence>
<keyword evidence="7" id="KW-0547">Nucleotide-binding</keyword>
<dbReference type="SMART" id="SM00304">
    <property type="entry name" value="HAMP"/>
    <property type="match status" value="1"/>
</dbReference>
<dbReference type="InterPro" id="IPR005467">
    <property type="entry name" value="His_kinase_dom"/>
</dbReference>
<dbReference type="InterPro" id="IPR000700">
    <property type="entry name" value="PAS-assoc_C"/>
</dbReference>